<evidence type="ECO:0000313" key="1">
    <source>
        <dbReference type="EMBL" id="CRK24162.1"/>
    </source>
</evidence>
<reference evidence="1 2" key="1">
    <citation type="submission" date="2015-05" db="EMBL/GenBank/DDBJ databases">
        <authorList>
            <person name="Wang D.B."/>
            <person name="Wang M."/>
        </authorList>
    </citation>
    <scope>NUCLEOTIDE SEQUENCE [LARGE SCALE GENOMIC DNA]</scope>
    <source>
        <strain evidence="1">VL1</strain>
    </source>
</reference>
<accession>A0A0G4LQ26</accession>
<name>A0A0G4LQ26_VERLO</name>
<gene>
    <name evidence="1" type="ORF">BN1708_013863</name>
</gene>
<dbReference type="AlphaFoldDB" id="A0A0G4LQ26"/>
<protein>
    <submittedName>
        <fullName evidence="1">Uncharacterized protein</fullName>
    </submittedName>
</protein>
<evidence type="ECO:0000313" key="2">
    <source>
        <dbReference type="Proteomes" id="UP000044602"/>
    </source>
</evidence>
<proteinExistence type="predicted"/>
<sequence>MAAPRHHDCFISSFSSSTFIFSSPPDAKPTSLFGTTTAGTLNTPFVVSIASWFSFPTPLHRPPIPDPYGKMAYVAQHQHVKASTLCQQKPSTSVPHPQYLPGIRCPTCRDSGKEVWVLPGKECGYCGTPCG</sequence>
<keyword evidence="2" id="KW-1185">Reference proteome</keyword>
<dbReference type="Proteomes" id="UP000044602">
    <property type="component" value="Unassembled WGS sequence"/>
</dbReference>
<organism evidence="1 2">
    <name type="scientific">Verticillium longisporum</name>
    <name type="common">Verticillium dahliae var. longisporum</name>
    <dbReference type="NCBI Taxonomy" id="100787"/>
    <lineage>
        <taxon>Eukaryota</taxon>
        <taxon>Fungi</taxon>
        <taxon>Dikarya</taxon>
        <taxon>Ascomycota</taxon>
        <taxon>Pezizomycotina</taxon>
        <taxon>Sordariomycetes</taxon>
        <taxon>Hypocreomycetidae</taxon>
        <taxon>Glomerellales</taxon>
        <taxon>Plectosphaerellaceae</taxon>
        <taxon>Verticillium</taxon>
    </lineage>
</organism>
<dbReference type="EMBL" id="CVQH01016669">
    <property type="protein sequence ID" value="CRK24162.1"/>
    <property type="molecule type" value="Genomic_DNA"/>
</dbReference>